<evidence type="ECO:0000256" key="2">
    <source>
        <dbReference type="SAM" id="SignalP"/>
    </source>
</evidence>
<keyword evidence="2" id="KW-0732">Signal</keyword>
<feature type="signal peptide" evidence="2">
    <location>
        <begin position="1"/>
        <end position="21"/>
    </location>
</feature>
<organism evidence="3 4">
    <name type="scientific">Gluconobacter wancherniae NBRC 103581</name>
    <dbReference type="NCBI Taxonomy" id="656744"/>
    <lineage>
        <taxon>Bacteria</taxon>
        <taxon>Pseudomonadati</taxon>
        <taxon>Pseudomonadota</taxon>
        <taxon>Alphaproteobacteria</taxon>
        <taxon>Acetobacterales</taxon>
        <taxon>Acetobacteraceae</taxon>
        <taxon>Gluconobacter</taxon>
    </lineage>
</organism>
<feature type="region of interest" description="Disordered" evidence="1">
    <location>
        <begin position="183"/>
        <end position="226"/>
    </location>
</feature>
<evidence type="ECO:0000256" key="1">
    <source>
        <dbReference type="SAM" id="MobiDB-lite"/>
    </source>
</evidence>
<dbReference type="RefSeq" id="WP_146797054.1">
    <property type="nucleotide sequence ID" value="NZ_BARC01000006.1"/>
</dbReference>
<dbReference type="EMBL" id="BJUZ01000002">
    <property type="protein sequence ID" value="GEK94194.1"/>
    <property type="molecule type" value="Genomic_DNA"/>
</dbReference>
<evidence type="ECO:0000313" key="4">
    <source>
        <dbReference type="Proteomes" id="UP000321230"/>
    </source>
</evidence>
<comment type="caution">
    <text evidence="3">The sequence shown here is derived from an EMBL/GenBank/DDBJ whole genome shotgun (WGS) entry which is preliminary data.</text>
</comment>
<evidence type="ECO:0000313" key="3">
    <source>
        <dbReference type="EMBL" id="GEK94194.1"/>
    </source>
</evidence>
<dbReference type="Proteomes" id="UP000321230">
    <property type="component" value="Unassembled WGS sequence"/>
</dbReference>
<proteinExistence type="predicted"/>
<feature type="compositionally biased region" description="Polar residues" evidence="1">
    <location>
        <begin position="210"/>
        <end position="226"/>
    </location>
</feature>
<gene>
    <name evidence="3" type="ORF">GWA01_19640</name>
</gene>
<dbReference type="PROSITE" id="PS51257">
    <property type="entry name" value="PROKAR_LIPOPROTEIN"/>
    <property type="match status" value="1"/>
</dbReference>
<keyword evidence="4" id="KW-1185">Reference proteome</keyword>
<dbReference type="OrthoDB" id="8480109at2"/>
<reference evidence="3 4" key="1">
    <citation type="submission" date="2019-07" db="EMBL/GenBank/DDBJ databases">
        <title>Whole genome shotgun sequence of Gluconobacter wancherniae NBRC 103581.</title>
        <authorList>
            <person name="Hosoyama A."/>
            <person name="Uohara A."/>
            <person name="Ohji S."/>
            <person name="Ichikawa N."/>
        </authorList>
    </citation>
    <scope>NUCLEOTIDE SEQUENCE [LARGE SCALE GENOMIC DNA]</scope>
    <source>
        <strain evidence="3 4">NBRC 103581</strain>
    </source>
</reference>
<feature type="chain" id="PRO_5022118424" description="Lipoprotein" evidence="2">
    <location>
        <begin position="22"/>
        <end position="226"/>
    </location>
</feature>
<sequence>MTRIPCLSLLGLLGLSGCGFAPLYAQGGGGQVDVSHELQRIYVQNIPSRYGQEMRLALQKDLGGSAPEQPDGYTLQVGGSAAQEAIDIHGDNTAGRMRISGSAHWRLFTVEQFPKLLAEGDTRVLDGYNATFEQYFAQTLNSESSTGRVAEALAQNMTQQIGVWFRSHIQPGHAAEAALPRFADPDAMPSDHGTVSHQAGADGFPASATGRLNNSTSTTSAADPND</sequence>
<evidence type="ECO:0008006" key="5">
    <source>
        <dbReference type="Google" id="ProtNLM"/>
    </source>
</evidence>
<dbReference type="Gene3D" id="3.30.160.150">
    <property type="entry name" value="Lipoprotein like domain"/>
    <property type="match status" value="1"/>
</dbReference>
<dbReference type="AlphaFoldDB" id="A0A511B197"/>
<accession>A0A511B197</accession>
<protein>
    <recommendedName>
        <fullName evidence="5">Lipoprotein</fullName>
    </recommendedName>
</protein>
<name>A0A511B197_9PROT</name>